<evidence type="ECO:0000313" key="6">
    <source>
        <dbReference type="EMBL" id="CCJ72116.1"/>
    </source>
</evidence>
<dbReference type="InterPro" id="IPR001845">
    <property type="entry name" value="HTH_ArsR_DNA-bd_dom"/>
</dbReference>
<dbReference type="OrthoDB" id="9796124at2"/>
<dbReference type="Proteomes" id="UP000009340">
    <property type="component" value="Unassembled WGS sequence"/>
</dbReference>
<dbReference type="EMBL" id="CP012264">
    <property type="protein sequence ID" value="ALB63203.1"/>
    <property type="molecule type" value="Genomic_DNA"/>
</dbReference>
<dbReference type="AlphaFoldDB" id="K7ZZG6"/>
<dbReference type="PATRIC" id="fig|1073999.7.peg.2545"/>
<reference evidence="6" key="1">
    <citation type="submission" date="2012-07" db="EMBL/GenBank/DDBJ databases">
        <authorList>
            <person name="Cummings C."/>
        </authorList>
    </citation>
    <scope>NUCLEOTIDE SEQUENCE</scope>
    <source>
        <strain evidence="6">1330</strain>
    </source>
</reference>
<dbReference type="GO" id="GO:0003700">
    <property type="term" value="F:DNA-binding transcription factor activity"/>
    <property type="evidence" value="ECO:0007669"/>
    <property type="project" value="InterPro"/>
</dbReference>
<keyword evidence="2" id="KW-0238">DNA-binding</keyword>
<evidence type="ECO:0000256" key="3">
    <source>
        <dbReference type="ARBA" id="ARBA00023163"/>
    </source>
</evidence>
<dbReference type="InterPro" id="IPR051011">
    <property type="entry name" value="Metal_resp_trans_reg"/>
</dbReference>
<reference evidence="8" key="2">
    <citation type="submission" date="2015-07" db="EMBL/GenBank/DDBJ databases">
        <authorList>
            <person name="Moine D."/>
            <person name="Kassam M."/>
        </authorList>
    </citation>
    <scope>NUCLEOTIDE SEQUENCE [LARGE SCALE GENOMIC DNA]</scope>
    <source>
        <strain evidence="8">LMG 26250</strain>
    </source>
</reference>
<gene>
    <name evidence="5" type="ORF">AFK62_12115</name>
    <name evidence="6" type="ORF">BN137_1471</name>
</gene>
<dbReference type="PRINTS" id="PR00778">
    <property type="entry name" value="HTHARSR"/>
</dbReference>
<dbReference type="STRING" id="1073999.AFK62_12115"/>
<dbReference type="eggNOG" id="COG0640">
    <property type="taxonomic scope" value="Bacteria"/>
</dbReference>
<dbReference type="InterPro" id="IPR036388">
    <property type="entry name" value="WH-like_DNA-bd_sf"/>
</dbReference>
<dbReference type="SUPFAM" id="SSF46785">
    <property type="entry name" value="Winged helix' DNA-binding domain"/>
    <property type="match status" value="1"/>
</dbReference>
<dbReference type="PROSITE" id="PS50987">
    <property type="entry name" value="HTH_ARSR_2"/>
    <property type="match status" value="1"/>
</dbReference>
<dbReference type="InterPro" id="IPR036390">
    <property type="entry name" value="WH_DNA-bd_sf"/>
</dbReference>
<evidence type="ECO:0000313" key="8">
    <source>
        <dbReference type="Proteomes" id="UP000067320"/>
    </source>
</evidence>
<dbReference type="PANTHER" id="PTHR43132:SF2">
    <property type="entry name" value="ARSENICAL RESISTANCE OPERON REPRESSOR ARSR-RELATED"/>
    <property type="match status" value="1"/>
</dbReference>
<dbReference type="GO" id="GO:0003677">
    <property type="term" value="F:DNA binding"/>
    <property type="evidence" value="ECO:0007669"/>
    <property type="project" value="UniProtKB-KW"/>
</dbReference>
<feature type="domain" description="HTH arsR-type" evidence="4">
    <location>
        <begin position="7"/>
        <end position="101"/>
    </location>
</feature>
<dbReference type="RefSeq" id="WP_007670187.1">
    <property type="nucleotide sequence ID" value="NZ_CAKW01000059.1"/>
</dbReference>
<dbReference type="EMBL" id="CAKW01000059">
    <property type="protein sequence ID" value="CCJ72116.1"/>
    <property type="molecule type" value="Genomic_DNA"/>
</dbReference>
<keyword evidence="1" id="KW-0805">Transcription regulation</keyword>
<evidence type="ECO:0000256" key="2">
    <source>
        <dbReference type="ARBA" id="ARBA00023125"/>
    </source>
</evidence>
<dbReference type="Pfam" id="PF01022">
    <property type="entry name" value="HTH_5"/>
    <property type="match status" value="1"/>
</dbReference>
<protein>
    <submittedName>
        <fullName evidence="5 6">Transcriptional regulator</fullName>
    </submittedName>
</protein>
<evidence type="ECO:0000259" key="4">
    <source>
        <dbReference type="PROSITE" id="PS50987"/>
    </source>
</evidence>
<dbReference type="Gene3D" id="1.10.10.10">
    <property type="entry name" value="Winged helix-like DNA-binding domain superfamily/Winged helix DNA-binding domain"/>
    <property type="match status" value="1"/>
</dbReference>
<dbReference type="SMART" id="SM00418">
    <property type="entry name" value="HTH_ARSR"/>
    <property type="match status" value="1"/>
</dbReference>
<accession>K7ZZG6</accession>
<reference evidence="8" key="3">
    <citation type="submission" date="2015-09" db="EMBL/GenBank/DDBJ databases">
        <title>Cronobacter genome sequencing and assembly.</title>
        <authorList>
            <person name="Descombes P."/>
            <person name="Baert L."/>
            <person name="Ngom-Bru C."/>
            <person name="Barretto C."/>
        </authorList>
    </citation>
    <scope>NUCLEOTIDE SEQUENCE [LARGE SCALE GENOMIC DNA]</scope>
    <source>
        <strain evidence="8">LMG 26250</strain>
    </source>
</reference>
<evidence type="ECO:0000313" key="5">
    <source>
        <dbReference type="EMBL" id="ALB63203.1"/>
    </source>
</evidence>
<evidence type="ECO:0000256" key="1">
    <source>
        <dbReference type="ARBA" id="ARBA00023015"/>
    </source>
</evidence>
<dbReference type="KEGG" id="ccon:AFK62_12115"/>
<dbReference type="CDD" id="cd00090">
    <property type="entry name" value="HTH_ARSR"/>
    <property type="match status" value="1"/>
</dbReference>
<evidence type="ECO:0000313" key="7">
    <source>
        <dbReference type="Proteomes" id="UP000009340"/>
    </source>
</evidence>
<dbReference type="InterPro" id="IPR011991">
    <property type="entry name" value="ArsR-like_HTH"/>
</dbReference>
<sequence>MTDLKDLQTQANAAASLLKTMSHPQRLLILCVLIDKPGTDAGALTRLSGLSASATSQHLSRMKTEGLIESERVAKNVRYFIKNNAVFALVQTLKAIYCPEE</sequence>
<name>K7ZZG6_9ENTR</name>
<organism evidence="6 7">
    <name type="scientific">Cronobacter condimenti 1330</name>
    <dbReference type="NCBI Taxonomy" id="1073999"/>
    <lineage>
        <taxon>Bacteria</taxon>
        <taxon>Pseudomonadati</taxon>
        <taxon>Pseudomonadota</taxon>
        <taxon>Gammaproteobacteria</taxon>
        <taxon>Enterobacterales</taxon>
        <taxon>Enterobacteriaceae</taxon>
        <taxon>Cronobacter</taxon>
    </lineage>
</organism>
<dbReference type="PANTHER" id="PTHR43132">
    <property type="entry name" value="ARSENICAL RESISTANCE OPERON REPRESSOR ARSR-RELATED"/>
    <property type="match status" value="1"/>
</dbReference>
<keyword evidence="3" id="KW-0804">Transcription</keyword>
<reference evidence="5 8" key="4">
    <citation type="journal article" date="2016" name="Genome Announc.">
        <title>Fully Closed Genome Sequences of Five Type Strains of the Genus Cronobacter and One Cronobacter sakazakii Strain.</title>
        <authorList>
            <person name="Moine D."/>
            <person name="Kassam M."/>
            <person name="Baert L."/>
            <person name="Tang Y."/>
            <person name="Barretto C."/>
            <person name="Ngom Bru C."/>
            <person name="Klijn A."/>
            <person name="Descombes P."/>
        </authorList>
    </citation>
    <scope>NUCLEOTIDE SEQUENCE [LARGE SCALE GENOMIC DNA]</scope>
    <source>
        <strain evidence="5 8">LMG 26250</strain>
    </source>
</reference>
<dbReference type="NCBIfam" id="NF033788">
    <property type="entry name" value="HTH_metalloreg"/>
    <property type="match status" value="1"/>
</dbReference>
<keyword evidence="8" id="KW-1185">Reference proteome</keyword>
<dbReference type="Proteomes" id="UP000067320">
    <property type="component" value="Chromosome"/>
</dbReference>
<proteinExistence type="predicted"/>